<keyword evidence="11 13" id="KW-0630">Potassium</keyword>
<comment type="activity regulation">
    <text evidence="13">Activated by a monovalent cation that binds near, but not in, the active site. The most likely occupant of the site in vivo is potassium. Ion binding induces a conformational change that may alter substrate affinity.</text>
</comment>
<dbReference type="GO" id="GO:0004747">
    <property type="term" value="F:ribokinase activity"/>
    <property type="evidence" value="ECO:0007669"/>
    <property type="project" value="UniProtKB-UniRule"/>
</dbReference>
<dbReference type="InterPro" id="IPR002173">
    <property type="entry name" value="Carboh/pur_kinase_PfkB_CS"/>
</dbReference>
<evidence type="ECO:0000313" key="15">
    <source>
        <dbReference type="EMBL" id="EXI61277.1"/>
    </source>
</evidence>
<keyword evidence="16" id="KW-1185">Reference proteome</keyword>
<comment type="cofactor">
    <cofactor evidence="13">
        <name>Mg(2+)</name>
        <dbReference type="ChEBI" id="CHEBI:18420"/>
    </cofactor>
    <text evidence="13">Requires a divalent cation, most likely magnesium in vivo, as an electrophilic catalyst to aid phosphoryl group transfer. It is the chelate of the metal and the nucleotide that is the actual substrate.</text>
</comment>
<dbReference type="OrthoDB" id="9776822at2"/>
<evidence type="ECO:0000256" key="6">
    <source>
        <dbReference type="ARBA" id="ARBA00022723"/>
    </source>
</evidence>
<feature type="domain" description="Carbohydrate kinase PfkB" evidence="14">
    <location>
        <begin position="1"/>
        <end position="299"/>
    </location>
</feature>
<keyword evidence="6 13" id="KW-0479">Metal-binding</keyword>
<dbReference type="FunFam" id="3.40.1190.20:FF:000012">
    <property type="entry name" value="Ribokinase"/>
    <property type="match status" value="1"/>
</dbReference>
<comment type="caution">
    <text evidence="15">The sequence shown here is derived from an EMBL/GenBank/DDBJ whole genome shotgun (WGS) entry which is preliminary data.</text>
</comment>
<dbReference type="CDD" id="cd01174">
    <property type="entry name" value="ribokinase"/>
    <property type="match status" value="1"/>
</dbReference>
<feature type="binding site" evidence="13">
    <location>
        <position position="280"/>
    </location>
    <ligand>
        <name>ATP</name>
        <dbReference type="ChEBI" id="CHEBI:30616"/>
    </ligand>
</feature>
<dbReference type="NCBIfam" id="NF008353">
    <property type="entry name" value="PRK11142.1"/>
    <property type="match status" value="1"/>
</dbReference>
<comment type="catalytic activity">
    <reaction evidence="13">
        <text>D-ribose + ATP = D-ribose 5-phosphate + ADP + H(+)</text>
        <dbReference type="Rhea" id="RHEA:13697"/>
        <dbReference type="ChEBI" id="CHEBI:15378"/>
        <dbReference type="ChEBI" id="CHEBI:30616"/>
        <dbReference type="ChEBI" id="CHEBI:47013"/>
        <dbReference type="ChEBI" id="CHEBI:78346"/>
        <dbReference type="ChEBI" id="CHEBI:456216"/>
        <dbReference type="EC" id="2.7.1.15"/>
    </reaction>
</comment>
<feature type="binding site" evidence="13">
    <location>
        <begin position="39"/>
        <end position="43"/>
    </location>
    <ligand>
        <name>substrate</name>
    </ligand>
</feature>
<evidence type="ECO:0000256" key="8">
    <source>
        <dbReference type="ARBA" id="ARBA00022777"/>
    </source>
</evidence>
<feature type="binding site" evidence="13">
    <location>
        <position position="144"/>
    </location>
    <ligand>
        <name>substrate</name>
    </ligand>
</feature>
<keyword evidence="5 13" id="KW-0808">Transferase</keyword>
<keyword evidence="10 13" id="KW-0460">Magnesium</keyword>
<dbReference type="EMBL" id="JANJ01000009">
    <property type="protein sequence ID" value="EXI61277.1"/>
    <property type="molecule type" value="Genomic_DNA"/>
</dbReference>
<comment type="similarity">
    <text evidence="1">Belongs to the carbohydrate kinase pfkB family.</text>
</comment>
<dbReference type="PANTHER" id="PTHR10584:SF166">
    <property type="entry name" value="RIBOKINASE"/>
    <property type="match status" value="1"/>
</dbReference>
<dbReference type="EC" id="2.7.1.15" evidence="2 13"/>
<evidence type="ECO:0000256" key="10">
    <source>
        <dbReference type="ARBA" id="ARBA00022842"/>
    </source>
</evidence>
<dbReference type="GO" id="GO:0019303">
    <property type="term" value="P:D-ribose catabolic process"/>
    <property type="evidence" value="ECO:0007669"/>
    <property type="project" value="UniProtKB-UniRule"/>
</dbReference>
<dbReference type="Pfam" id="PF00294">
    <property type="entry name" value="PfkB"/>
    <property type="match status" value="1"/>
</dbReference>
<evidence type="ECO:0000256" key="12">
    <source>
        <dbReference type="ARBA" id="ARBA00023277"/>
    </source>
</evidence>
<feature type="binding site" evidence="13">
    <location>
        <begin position="11"/>
        <end position="13"/>
    </location>
    <ligand>
        <name>substrate</name>
    </ligand>
</feature>
<dbReference type="AlphaFoldDB" id="A0A011N9I4"/>
<dbReference type="Proteomes" id="UP000054123">
    <property type="component" value="Unassembled WGS sequence"/>
</dbReference>
<dbReference type="PATRIC" id="fig|1450449.3.peg.2199"/>
<comment type="pathway">
    <text evidence="13">Carbohydrate metabolism; D-ribose degradation; D-ribose 5-phosphate from beta-D-ribopyranose: step 2/2.</text>
</comment>
<feature type="binding site" evidence="13">
    <location>
        <position position="250"/>
    </location>
    <ligand>
        <name>K(+)</name>
        <dbReference type="ChEBI" id="CHEBI:29103"/>
    </ligand>
</feature>
<feature type="binding site" evidence="13">
    <location>
        <position position="286"/>
    </location>
    <ligand>
        <name>K(+)</name>
        <dbReference type="ChEBI" id="CHEBI:29103"/>
    </ligand>
</feature>
<comment type="caution">
    <text evidence="13">Lacks conserved residue(s) required for the propagation of feature annotation.</text>
</comment>
<comment type="subunit">
    <text evidence="13">Homodimer.</text>
</comment>
<feature type="binding site" evidence="13">
    <location>
        <position position="256"/>
    </location>
    <ligand>
        <name>substrate</name>
    </ligand>
</feature>
<keyword evidence="8 13" id="KW-0418">Kinase</keyword>
<feature type="binding site" evidence="13">
    <location>
        <position position="291"/>
    </location>
    <ligand>
        <name>K(+)</name>
        <dbReference type="ChEBI" id="CHEBI:29103"/>
    </ligand>
</feature>
<evidence type="ECO:0000256" key="5">
    <source>
        <dbReference type="ARBA" id="ARBA00022679"/>
    </source>
</evidence>
<evidence type="ECO:0000256" key="1">
    <source>
        <dbReference type="ARBA" id="ARBA00005380"/>
    </source>
</evidence>
<feature type="active site" description="Proton acceptor" evidence="13">
    <location>
        <position position="256"/>
    </location>
</feature>
<evidence type="ECO:0000256" key="4">
    <source>
        <dbReference type="ARBA" id="ARBA00022490"/>
    </source>
</evidence>
<dbReference type="InterPro" id="IPR011611">
    <property type="entry name" value="PfkB_dom"/>
</dbReference>
<feature type="binding site" evidence="13">
    <location>
        <position position="252"/>
    </location>
    <ligand>
        <name>K(+)</name>
        <dbReference type="ChEBI" id="CHEBI:29103"/>
    </ligand>
</feature>
<dbReference type="SUPFAM" id="SSF53613">
    <property type="entry name" value="Ribokinase-like"/>
    <property type="match status" value="1"/>
</dbReference>
<feature type="binding site" evidence="13">
    <location>
        <begin position="255"/>
        <end position="256"/>
    </location>
    <ligand>
        <name>ATP</name>
        <dbReference type="ChEBI" id="CHEBI:30616"/>
    </ligand>
</feature>
<dbReference type="NCBIfam" id="TIGR02152">
    <property type="entry name" value="D_ribokin_bact"/>
    <property type="match status" value="1"/>
</dbReference>
<feature type="binding site" evidence="13">
    <location>
        <position position="188"/>
    </location>
    <ligand>
        <name>ATP</name>
        <dbReference type="ChEBI" id="CHEBI:30616"/>
    </ligand>
</feature>
<keyword evidence="9 13" id="KW-0067">ATP-binding</keyword>
<reference evidence="15 16" key="1">
    <citation type="journal article" date="2014" name="Genome Announc.">
        <title>Genome Sequence of a Presumptive Mannheimia haemolytica Strain with an A1/A6-Cross-Reactive Serotype from a White-Tailed Deer (Odocoileus virginianus).</title>
        <authorList>
            <person name="Lawrence P.K."/>
            <person name="Bey R.F."/>
            <person name="Wiener B."/>
            <person name="Kittichotirat W."/>
            <person name="Bumgarner R.E."/>
        </authorList>
    </citation>
    <scope>NUCLEOTIDE SEQUENCE [LARGE SCALE GENOMIC DNA]</scope>
    <source>
        <strain evidence="15 16">PKL10</strain>
    </source>
</reference>
<evidence type="ECO:0000256" key="2">
    <source>
        <dbReference type="ARBA" id="ARBA00012035"/>
    </source>
</evidence>
<dbReference type="InterPro" id="IPR011877">
    <property type="entry name" value="Ribokinase"/>
</dbReference>
<dbReference type="PANTHER" id="PTHR10584">
    <property type="entry name" value="SUGAR KINASE"/>
    <property type="match status" value="1"/>
</dbReference>
<dbReference type="GO" id="GO:0046872">
    <property type="term" value="F:metal ion binding"/>
    <property type="evidence" value="ECO:0007669"/>
    <property type="project" value="UniProtKB-KW"/>
</dbReference>
<evidence type="ECO:0000313" key="16">
    <source>
        <dbReference type="Proteomes" id="UP000054123"/>
    </source>
</evidence>
<dbReference type="GO" id="GO:0005829">
    <property type="term" value="C:cytosol"/>
    <property type="evidence" value="ECO:0007669"/>
    <property type="project" value="TreeGrafter"/>
</dbReference>
<keyword evidence="12 13" id="KW-0119">Carbohydrate metabolism</keyword>
<dbReference type="InterPro" id="IPR002139">
    <property type="entry name" value="Ribo/fructo_kinase"/>
</dbReference>
<comment type="subcellular location">
    <subcellularLocation>
        <location evidence="13">Cytoplasm</location>
    </subcellularLocation>
</comment>
<dbReference type="GO" id="GO:0005524">
    <property type="term" value="F:ATP binding"/>
    <property type="evidence" value="ECO:0007669"/>
    <property type="project" value="UniProtKB-UniRule"/>
</dbReference>
<dbReference type="PRINTS" id="PR00990">
    <property type="entry name" value="RIBOKINASE"/>
</dbReference>
<dbReference type="RefSeq" id="WP_042804412.1">
    <property type="nucleotide sequence ID" value="NZ_AVSP01000018.1"/>
</dbReference>
<evidence type="ECO:0000256" key="7">
    <source>
        <dbReference type="ARBA" id="ARBA00022741"/>
    </source>
</evidence>
<comment type="function">
    <text evidence="13">Catalyzes the phosphorylation of ribose at O-5 in a reaction requiring ATP and magnesium. The resulting D-ribose-5-phosphate can then be used either for sythesis of nucleotides, histidine, and tryptophan, or as a component of the pentose phosphate pathway.</text>
</comment>
<keyword evidence="7 13" id="KW-0547">Nucleotide-binding</keyword>
<sequence length="310" mass="32720">MKNLTVLGSINADHVISVPYFAKPGETLTGSGYHIAYGGKGANQAVAAARLGENCEVKVSFISCIGDDDIGRAMKTAFEQDGINTQSIKTIPNAMTGIAMIQVAESGENCIVISAGANGHLDESVVEEYQTEIRQADCLLMQLETPLPAIIQAAKIAKESGTKVVLNPAPARTLPTELLSLLDMITPNETEAEILTGIKVVDEQTASQAAAVFHQNGIEKVLITLGSKGVFVSENSEGNIVPGFRVQAVDTTAAGDTFNGALVTAMLEEKSLAEAIRFAHAAAAISVTRKGAQPSIPTRQEVFDFLSEQY</sequence>
<evidence type="ECO:0000256" key="3">
    <source>
        <dbReference type="ARBA" id="ARBA00016943"/>
    </source>
</evidence>
<proteinExistence type="inferred from homology"/>
<feature type="binding site" evidence="13">
    <location>
        <position position="289"/>
    </location>
    <ligand>
        <name>K(+)</name>
        <dbReference type="ChEBI" id="CHEBI:29103"/>
    </ligand>
</feature>
<evidence type="ECO:0000256" key="13">
    <source>
        <dbReference type="HAMAP-Rule" id="MF_01987"/>
    </source>
</evidence>
<accession>A0A011N9I4</accession>
<feature type="binding site" evidence="13">
    <location>
        <position position="295"/>
    </location>
    <ligand>
        <name>K(+)</name>
        <dbReference type="ChEBI" id="CHEBI:29103"/>
    </ligand>
</feature>
<dbReference type="Gene3D" id="3.40.1190.20">
    <property type="match status" value="1"/>
</dbReference>
<name>A0A011N9I4_9PAST</name>
<evidence type="ECO:0000256" key="9">
    <source>
        <dbReference type="ARBA" id="ARBA00022840"/>
    </source>
</evidence>
<evidence type="ECO:0000256" key="11">
    <source>
        <dbReference type="ARBA" id="ARBA00022958"/>
    </source>
</evidence>
<dbReference type="STRING" id="1122190.GCA_000621105_01948"/>
<evidence type="ECO:0000259" key="14">
    <source>
        <dbReference type="Pfam" id="PF00294"/>
    </source>
</evidence>
<gene>
    <name evidence="13" type="primary">rbsK</name>
    <name evidence="15" type="ORF">AK33_11045</name>
</gene>
<dbReference type="PROSITE" id="PS00584">
    <property type="entry name" value="PFKB_KINASES_2"/>
    <property type="match status" value="1"/>
</dbReference>
<feature type="binding site" evidence="13">
    <location>
        <begin position="224"/>
        <end position="229"/>
    </location>
    <ligand>
        <name>ATP</name>
        <dbReference type="ChEBI" id="CHEBI:30616"/>
    </ligand>
</feature>
<protein>
    <recommendedName>
        <fullName evidence="3 13">Ribokinase</fullName>
        <shortName evidence="13">RK</shortName>
        <ecNumber evidence="2 13">2.7.1.15</ecNumber>
    </recommendedName>
</protein>
<dbReference type="InterPro" id="IPR029056">
    <property type="entry name" value="Ribokinase-like"/>
</dbReference>
<organism evidence="15 16">
    <name type="scientific">Mannheimia granulomatis</name>
    <dbReference type="NCBI Taxonomy" id="85402"/>
    <lineage>
        <taxon>Bacteria</taxon>
        <taxon>Pseudomonadati</taxon>
        <taxon>Pseudomonadota</taxon>
        <taxon>Gammaproteobacteria</taxon>
        <taxon>Pasteurellales</taxon>
        <taxon>Pasteurellaceae</taxon>
        <taxon>Mannheimia</taxon>
    </lineage>
</organism>
<dbReference type="HAMAP" id="MF_01987">
    <property type="entry name" value="Ribokinase"/>
    <property type="match status" value="1"/>
</dbReference>
<dbReference type="UniPathway" id="UPA00916">
    <property type="reaction ID" value="UER00889"/>
</dbReference>
<comment type="similarity">
    <text evidence="13">Belongs to the carbohydrate kinase PfkB family. Ribokinase subfamily.</text>
</comment>
<keyword evidence="4 13" id="KW-0963">Cytoplasm</keyword>